<name>A0A538TQV0_UNCEI</name>
<dbReference type="InterPro" id="IPR050696">
    <property type="entry name" value="FtsA/MreB"/>
</dbReference>
<dbReference type="Gene3D" id="3.30.420.40">
    <property type="match status" value="2"/>
</dbReference>
<evidence type="ECO:0000313" key="2">
    <source>
        <dbReference type="Proteomes" id="UP000317691"/>
    </source>
</evidence>
<comment type="caution">
    <text evidence="1">The sequence shown here is derived from an EMBL/GenBank/DDBJ whole genome shotgun (WGS) entry which is preliminary data.</text>
</comment>
<dbReference type="Pfam" id="PF11104">
    <property type="entry name" value="PilM_2"/>
    <property type="match status" value="1"/>
</dbReference>
<organism evidence="1 2">
    <name type="scientific">Eiseniibacteriota bacterium</name>
    <dbReference type="NCBI Taxonomy" id="2212470"/>
    <lineage>
        <taxon>Bacteria</taxon>
        <taxon>Candidatus Eiseniibacteriota</taxon>
    </lineage>
</organism>
<dbReference type="Proteomes" id="UP000317691">
    <property type="component" value="Unassembled WGS sequence"/>
</dbReference>
<gene>
    <name evidence="1" type="ORF">E6K79_03890</name>
</gene>
<sequence length="592" mass="63859">MGKTRIEELLRSIARIKLPAVPGWSAVSARSDQLLAGPWPDLVGVELGPTSVHVAHLVRSGKRVVRFDAADRPIRASDAKSAGQRFGHQAGLRDVVQKLGLRGKQAAATLQGSEIHVRRVSLPLLKKSEILPALALECRKHVSFPIEDAEIRYEVIGRTGAAAGGGLQLLVAVAHRSAIEETRDAMTEAGLDPVALTVRPVGLRALLRSIKRTESDEVTAYLELGERQSQIIVLRGDEIRFTRDFEIGGATLTEALRSIVVPGQGTIELTAQEAEQLKRTSGIPYGEEESGAAGPIPLSAVSVMLRPVLERLVRELLNSFDYCNEQFLGEAVTRVVVHGEASQVRNLPAYLSGILELPVEWADLSQEALALSPRPASGSNVGGRVSELAVGLCMLGRGSLNFLEPASTGVSYRIAEAIPQRIAIGVAAMLLLSVSLPAQVSVMRERQEVGRLQSVLISLEPRTDALRRFRAAREEATRLQDLLARLSGGQVLWSYVLRDLSHRIGPNARLTAIEVVDPVPAANNAPQGTEPPRRRLRLTGLLQTGAERPEKGLGELMQVLAQSRVVEQVQLEGCQAISPSLSSFTLTAVLAE</sequence>
<dbReference type="PANTHER" id="PTHR32432">
    <property type="entry name" value="CELL DIVISION PROTEIN FTSA-RELATED"/>
    <property type="match status" value="1"/>
</dbReference>
<proteinExistence type="predicted"/>
<dbReference type="AlphaFoldDB" id="A0A538TQV0"/>
<protein>
    <recommendedName>
        <fullName evidence="3">SHS2 domain-containing protein</fullName>
    </recommendedName>
</protein>
<dbReference type="InterPro" id="IPR043129">
    <property type="entry name" value="ATPase_NBD"/>
</dbReference>
<dbReference type="SUPFAM" id="SSF53067">
    <property type="entry name" value="Actin-like ATPase domain"/>
    <property type="match status" value="2"/>
</dbReference>
<reference evidence="1 2" key="1">
    <citation type="journal article" date="2019" name="Nat. Microbiol.">
        <title>Mediterranean grassland soil C-N compound turnover is dependent on rainfall and depth, and is mediated by genomically divergent microorganisms.</title>
        <authorList>
            <person name="Diamond S."/>
            <person name="Andeer P.F."/>
            <person name="Li Z."/>
            <person name="Crits-Christoph A."/>
            <person name="Burstein D."/>
            <person name="Anantharaman K."/>
            <person name="Lane K.R."/>
            <person name="Thomas B.C."/>
            <person name="Pan C."/>
            <person name="Northen T.R."/>
            <person name="Banfield J.F."/>
        </authorList>
    </citation>
    <scope>NUCLEOTIDE SEQUENCE [LARGE SCALE GENOMIC DNA]</scope>
    <source>
        <strain evidence="1">WS_9</strain>
    </source>
</reference>
<dbReference type="PANTHER" id="PTHR32432:SF3">
    <property type="entry name" value="ETHANOLAMINE UTILIZATION PROTEIN EUTJ"/>
    <property type="match status" value="1"/>
</dbReference>
<evidence type="ECO:0000313" key="1">
    <source>
        <dbReference type="EMBL" id="TMQ66009.1"/>
    </source>
</evidence>
<dbReference type="InterPro" id="IPR005883">
    <property type="entry name" value="PilM"/>
</dbReference>
<dbReference type="EMBL" id="VBOZ01000010">
    <property type="protein sequence ID" value="TMQ66009.1"/>
    <property type="molecule type" value="Genomic_DNA"/>
</dbReference>
<evidence type="ECO:0008006" key="3">
    <source>
        <dbReference type="Google" id="ProtNLM"/>
    </source>
</evidence>
<accession>A0A538TQV0</accession>
<dbReference type="Gene3D" id="3.30.1490.300">
    <property type="match status" value="1"/>
</dbReference>
<dbReference type="CDD" id="cd24049">
    <property type="entry name" value="ASKHA_NBD_PilM"/>
    <property type="match status" value="1"/>
</dbReference>